<dbReference type="InterPro" id="IPR016187">
    <property type="entry name" value="CTDL_fold"/>
</dbReference>
<dbReference type="InterPro" id="IPR050828">
    <property type="entry name" value="C-type_lectin/matrix_domain"/>
</dbReference>
<dbReference type="InterPro" id="IPR033992">
    <property type="entry name" value="NKR-like_CTLD"/>
</dbReference>
<name>A0A0M3LCK5_9ALPH</name>
<keyword evidence="2" id="KW-1133">Transmembrane helix</keyword>
<dbReference type="PANTHER" id="PTHR45710:SF35">
    <property type="entry name" value="C-TYPE LECTIN DOMAIN FAMILY 2 MEMBER D"/>
    <property type="match status" value="1"/>
</dbReference>
<evidence type="ECO:0000313" key="4">
    <source>
        <dbReference type="EMBL" id="AIU39321.1"/>
    </source>
</evidence>
<gene>
    <name evidence="4" type="primary">TE11</name>
</gene>
<dbReference type="CDD" id="cd03593">
    <property type="entry name" value="CLECT_NK_receptors_like"/>
    <property type="match status" value="1"/>
</dbReference>
<keyword evidence="5" id="KW-1185">Reference proteome</keyword>
<accession>A0A0M3LCK5</accession>
<dbReference type="SMART" id="SM00034">
    <property type="entry name" value="CLECT"/>
    <property type="match status" value="1"/>
</dbReference>
<keyword evidence="2" id="KW-0812">Transmembrane</keyword>
<feature type="transmembrane region" description="Helical" evidence="2">
    <location>
        <begin position="42"/>
        <end position="66"/>
    </location>
</feature>
<protein>
    <submittedName>
        <fullName evidence="4">Protein TE11</fullName>
    </submittedName>
</protein>
<organism evidence="4 5">
    <name type="scientific">Testudinid alphaherpesvirus 3</name>
    <dbReference type="NCBI Taxonomy" id="2560801"/>
    <lineage>
        <taxon>Viruses</taxon>
        <taxon>Duplodnaviria</taxon>
        <taxon>Heunggongvirae</taxon>
        <taxon>Peploviricota</taxon>
        <taxon>Herviviricetes</taxon>
        <taxon>Herpesvirales</taxon>
        <taxon>Orthoherpesviridae</taxon>
        <taxon>Alphaherpesvirinae</taxon>
        <taxon>Scutavirus</taxon>
        <taxon>Scutavirus testudinidalpha3</taxon>
    </lineage>
</organism>
<dbReference type="EMBL" id="KM924292">
    <property type="protein sequence ID" value="AIU39321.1"/>
    <property type="molecule type" value="Genomic_DNA"/>
</dbReference>
<evidence type="ECO:0000313" key="5">
    <source>
        <dbReference type="Proteomes" id="UP000208106"/>
    </source>
</evidence>
<dbReference type="InterPro" id="IPR001304">
    <property type="entry name" value="C-type_lectin-like"/>
</dbReference>
<sequence>MDAYTFHETQMKSNGTTYVPMRSQGGKSSTIRRRGSKSRAHCWAVPSLVVNIVLIILIPILVVAVLTKKPEPCPARAVCQDVWIGHLGKCYYFSEAEGNWTHGQSQCFALGASLVGIDSQQEMDFLMRYKGLSDHWIGLGREPDQPWMWTNNTEFNNWFPIAGGGLCAFLNRGEVSSSGCWRNARWVCSKAAEKPTGRAK</sequence>
<dbReference type="GO" id="GO:0030246">
    <property type="term" value="F:carbohydrate binding"/>
    <property type="evidence" value="ECO:0007669"/>
    <property type="project" value="UniProtKB-KW"/>
</dbReference>
<proteinExistence type="predicted"/>
<keyword evidence="1" id="KW-0430">Lectin</keyword>
<dbReference type="GeneID" id="26122585"/>
<keyword evidence="2" id="KW-0472">Membrane</keyword>
<dbReference type="InterPro" id="IPR016186">
    <property type="entry name" value="C-type_lectin-like/link_sf"/>
</dbReference>
<dbReference type="KEGG" id="vg:26122585"/>
<dbReference type="Gene3D" id="3.10.100.10">
    <property type="entry name" value="Mannose-Binding Protein A, subunit A"/>
    <property type="match status" value="1"/>
</dbReference>
<evidence type="ECO:0000259" key="3">
    <source>
        <dbReference type="PROSITE" id="PS50041"/>
    </source>
</evidence>
<reference evidence="4 5" key="1">
    <citation type="journal article" date="2015" name="J. Virol.">
        <title>The Genome of a Tortoise Herpesvirus (Testudinid Herpesvirus 3) Has a Novel Structure and Contains a Large Region That Is Not Required for Replication In Vitro or Virulence In Vivo.</title>
        <authorList>
            <person name="Gandar F."/>
            <person name="Wilkie G.S."/>
            <person name="Gatherer D."/>
            <person name="Kerr K."/>
            <person name="Marlier D."/>
            <person name="Diez M."/>
            <person name="Marschang R.E."/>
            <person name="Mast J."/>
            <person name="Dewals B.G."/>
            <person name="Davison A.J."/>
            <person name="Vanderplasschen A.F."/>
        </authorList>
    </citation>
    <scope>NUCLEOTIDE SEQUENCE [LARGE SCALE GENOMIC DNA]</scope>
    <source>
        <strain evidence="4 5">1976</strain>
    </source>
</reference>
<dbReference type="OrthoDB" id="23048at10239"/>
<dbReference type="SUPFAM" id="SSF56436">
    <property type="entry name" value="C-type lectin-like"/>
    <property type="match status" value="1"/>
</dbReference>
<dbReference type="Proteomes" id="UP000208106">
    <property type="component" value="Segment"/>
</dbReference>
<dbReference type="PROSITE" id="PS50041">
    <property type="entry name" value="C_TYPE_LECTIN_2"/>
    <property type="match status" value="1"/>
</dbReference>
<evidence type="ECO:0000256" key="2">
    <source>
        <dbReference type="SAM" id="Phobius"/>
    </source>
</evidence>
<dbReference type="RefSeq" id="YP_009176866.1">
    <property type="nucleotide sequence ID" value="NC_027916.2"/>
</dbReference>
<feature type="domain" description="C-type lectin" evidence="3">
    <location>
        <begin position="86"/>
        <end position="189"/>
    </location>
</feature>
<evidence type="ECO:0000256" key="1">
    <source>
        <dbReference type="ARBA" id="ARBA00022734"/>
    </source>
</evidence>
<dbReference type="Pfam" id="PF00059">
    <property type="entry name" value="Lectin_C"/>
    <property type="match status" value="1"/>
</dbReference>
<dbReference type="PANTHER" id="PTHR45710">
    <property type="entry name" value="C-TYPE LECTIN DOMAIN-CONTAINING PROTEIN 180"/>
    <property type="match status" value="1"/>
</dbReference>